<protein>
    <recommendedName>
        <fullName evidence="8">RRM domain-containing protein</fullName>
    </recommendedName>
</protein>
<name>A0A6A5ZKQ3_9PLEO</name>
<dbReference type="PROSITE" id="PS50102">
    <property type="entry name" value="RRM"/>
    <property type="match status" value="1"/>
</dbReference>
<evidence type="ECO:0000256" key="1">
    <source>
        <dbReference type="ARBA" id="ARBA00004123"/>
    </source>
</evidence>
<evidence type="ECO:0000256" key="6">
    <source>
        <dbReference type="PROSITE-ProRule" id="PRU00176"/>
    </source>
</evidence>
<dbReference type="Pfam" id="PF00076">
    <property type="entry name" value="RRM_1"/>
    <property type="match status" value="1"/>
</dbReference>
<dbReference type="GO" id="GO:0005737">
    <property type="term" value="C:cytoplasm"/>
    <property type="evidence" value="ECO:0007669"/>
    <property type="project" value="UniProtKB-SubCell"/>
</dbReference>
<feature type="compositionally biased region" description="Basic and acidic residues" evidence="7">
    <location>
        <begin position="132"/>
        <end position="143"/>
    </location>
</feature>
<dbReference type="AlphaFoldDB" id="A0A6A5ZKQ3"/>
<reference evidence="9" key="1">
    <citation type="journal article" date="2020" name="Stud. Mycol.">
        <title>101 Dothideomycetes genomes: a test case for predicting lifestyles and emergence of pathogens.</title>
        <authorList>
            <person name="Haridas S."/>
            <person name="Albert R."/>
            <person name="Binder M."/>
            <person name="Bloem J."/>
            <person name="Labutti K."/>
            <person name="Salamov A."/>
            <person name="Andreopoulos B."/>
            <person name="Baker S."/>
            <person name="Barry K."/>
            <person name="Bills G."/>
            <person name="Bluhm B."/>
            <person name="Cannon C."/>
            <person name="Castanera R."/>
            <person name="Culley D."/>
            <person name="Daum C."/>
            <person name="Ezra D."/>
            <person name="Gonzalez J."/>
            <person name="Henrissat B."/>
            <person name="Kuo A."/>
            <person name="Liang C."/>
            <person name="Lipzen A."/>
            <person name="Lutzoni F."/>
            <person name="Magnuson J."/>
            <person name="Mondo S."/>
            <person name="Nolan M."/>
            <person name="Ohm R."/>
            <person name="Pangilinan J."/>
            <person name="Park H.-J."/>
            <person name="Ramirez L."/>
            <person name="Alfaro M."/>
            <person name="Sun H."/>
            <person name="Tritt A."/>
            <person name="Yoshinaga Y."/>
            <person name="Zwiers L.-H."/>
            <person name="Turgeon B."/>
            <person name="Goodwin S."/>
            <person name="Spatafora J."/>
            <person name="Crous P."/>
            <person name="Grigoriev I."/>
        </authorList>
    </citation>
    <scope>NUCLEOTIDE SEQUENCE</scope>
    <source>
        <strain evidence="9">CBS 627.86</strain>
    </source>
</reference>
<dbReference type="GO" id="GO:0006396">
    <property type="term" value="P:RNA processing"/>
    <property type="evidence" value="ECO:0007669"/>
    <property type="project" value="InterPro"/>
</dbReference>
<dbReference type="EMBL" id="ML977315">
    <property type="protein sequence ID" value="KAF2119594.1"/>
    <property type="molecule type" value="Genomic_DNA"/>
</dbReference>
<evidence type="ECO:0000256" key="4">
    <source>
        <dbReference type="ARBA" id="ARBA00022884"/>
    </source>
</evidence>
<dbReference type="Proteomes" id="UP000799770">
    <property type="component" value="Unassembled WGS sequence"/>
</dbReference>
<evidence type="ECO:0000256" key="7">
    <source>
        <dbReference type="SAM" id="MobiDB-lite"/>
    </source>
</evidence>
<dbReference type="CDD" id="cd12324">
    <property type="entry name" value="RRM_RBM8"/>
    <property type="match status" value="1"/>
</dbReference>
<dbReference type="GO" id="GO:0005634">
    <property type="term" value="C:nucleus"/>
    <property type="evidence" value="ECO:0007669"/>
    <property type="project" value="UniProtKB-SubCell"/>
</dbReference>
<dbReference type="InterPro" id="IPR033744">
    <property type="entry name" value="RRM_RBM8"/>
</dbReference>
<evidence type="ECO:0000313" key="9">
    <source>
        <dbReference type="EMBL" id="KAF2119594.1"/>
    </source>
</evidence>
<dbReference type="PRINTS" id="PR01738">
    <property type="entry name" value="RNABINDINGM8"/>
</dbReference>
<keyword evidence="3" id="KW-0963">Cytoplasm</keyword>
<dbReference type="InterPro" id="IPR008111">
    <property type="entry name" value="RNA-bd_8"/>
</dbReference>
<feature type="domain" description="RRM" evidence="8">
    <location>
        <begin position="44"/>
        <end position="122"/>
    </location>
</feature>
<evidence type="ECO:0000313" key="10">
    <source>
        <dbReference type="Proteomes" id="UP000799770"/>
    </source>
</evidence>
<dbReference type="InterPro" id="IPR012677">
    <property type="entry name" value="Nucleotide-bd_a/b_plait_sf"/>
</dbReference>
<dbReference type="SMART" id="SM00360">
    <property type="entry name" value="RRM"/>
    <property type="match status" value="1"/>
</dbReference>
<sequence length="160" mass="17658">MADTEMEIDPPDTADTADATSTDPKAGDARTAAGATAVRSIEGWIIIVTNIHEEANEEDIHDLFGEYGEIKNMHLNLDRRTGYVKGYTLIEYATLDEAKAAVKDANGQELLEQKLTVDFAFVRPPPKGQGQNRDRGRRDDRGRGRGRSRSPGRDGEDLED</sequence>
<dbReference type="PANTHER" id="PTHR45894">
    <property type="entry name" value="RNA-BINDING PROTEIN 8A"/>
    <property type="match status" value="1"/>
</dbReference>
<evidence type="ECO:0000256" key="5">
    <source>
        <dbReference type="ARBA" id="ARBA00023242"/>
    </source>
</evidence>
<keyword evidence="5" id="KW-0539">Nucleus</keyword>
<dbReference type="SUPFAM" id="SSF54928">
    <property type="entry name" value="RNA-binding domain, RBD"/>
    <property type="match status" value="1"/>
</dbReference>
<feature type="compositionally biased region" description="Basic and acidic residues" evidence="7">
    <location>
        <begin position="151"/>
        <end position="160"/>
    </location>
</feature>
<keyword evidence="4 6" id="KW-0694">RNA-binding</keyword>
<evidence type="ECO:0000256" key="3">
    <source>
        <dbReference type="ARBA" id="ARBA00022490"/>
    </source>
</evidence>
<feature type="region of interest" description="Disordered" evidence="7">
    <location>
        <begin position="1"/>
        <end position="31"/>
    </location>
</feature>
<comment type="subcellular location">
    <subcellularLocation>
        <location evidence="2">Cytoplasm</location>
    </subcellularLocation>
    <subcellularLocation>
        <location evidence="1">Nucleus</location>
    </subcellularLocation>
</comment>
<keyword evidence="10" id="KW-1185">Reference proteome</keyword>
<gene>
    <name evidence="9" type="ORF">BDV96DRAFT_349419</name>
</gene>
<dbReference type="OrthoDB" id="15688at2759"/>
<dbReference type="Gene3D" id="3.30.70.330">
    <property type="match status" value="1"/>
</dbReference>
<feature type="compositionally biased region" description="Acidic residues" evidence="7">
    <location>
        <begin position="1"/>
        <end position="12"/>
    </location>
</feature>
<evidence type="ECO:0000256" key="2">
    <source>
        <dbReference type="ARBA" id="ARBA00004496"/>
    </source>
</evidence>
<accession>A0A6A5ZKQ3</accession>
<feature type="compositionally biased region" description="Low complexity" evidence="7">
    <location>
        <begin position="13"/>
        <end position="31"/>
    </location>
</feature>
<feature type="region of interest" description="Disordered" evidence="7">
    <location>
        <begin position="121"/>
        <end position="160"/>
    </location>
</feature>
<proteinExistence type="predicted"/>
<organism evidence="9 10">
    <name type="scientific">Lophiotrema nucula</name>
    <dbReference type="NCBI Taxonomy" id="690887"/>
    <lineage>
        <taxon>Eukaryota</taxon>
        <taxon>Fungi</taxon>
        <taxon>Dikarya</taxon>
        <taxon>Ascomycota</taxon>
        <taxon>Pezizomycotina</taxon>
        <taxon>Dothideomycetes</taxon>
        <taxon>Pleosporomycetidae</taxon>
        <taxon>Pleosporales</taxon>
        <taxon>Lophiotremataceae</taxon>
        <taxon>Lophiotrema</taxon>
    </lineage>
</organism>
<dbReference type="InterPro" id="IPR035979">
    <property type="entry name" value="RBD_domain_sf"/>
</dbReference>
<evidence type="ECO:0000259" key="8">
    <source>
        <dbReference type="PROSITE" id="PS50102"/>
    </source>
</evidence>
<dbReference type="InterPro" id="IPR000504">
    <property type="entry name" value="RRM_dom"/>
</dbReference>
<dbReference type="GO" id="GO:0003729">
    <property type="term" value="F:mRNA binding"/>
    <property type="evidence" value="ECO:0007669"/>
    <property type="project" value="InterPro"/>
</dbReference>